<dbReference type="AlphaFoldDB" id="A0A2P2PV40"/>
<organism evidence="2">
    <name type="scientific">Rhizophora mucronata</name>
    <name type="common">Asiatic mangrove</name>
    <dbReference type="NCBI Taxonomy" id="61149"/>
    <lineage>
        <taxon>Eukaryota</taxon>
        <taxon>Viridiplantae</taxon>
        <taxon>Streptophyta</taxon>
        <taxon>Embryophyta</taxon>
        <taxon>Tracheophyta</taxon>
        <taxon>Spermatophyta</taxon>
        <taxon>Magnoliopsida</taxon>
        <taxon>eudicotyledons</taxon>
        <taxon>Gunneridae</taxon>
        <taxon>Pentapetalae</taxon>
        <taxon>rosids</taxon>
        <taxon>fabids</taxon>
        <taxon>Malpighiales</taxon>
        <taxon>Rhizophoraceae</taxon>
        <taxon>Rhizophora</taxon>
    </lineage>
</organism>
<proteinExistence type="predicted"/>
<sequence>MSFHNQSMQMSTQSWGGDREGKRKRIQKRMPRVAS</sequence>
<dbReference type="EMBL" id="GGEC01078133">
    <property type="protein sequence ID" value="MBX58617.1"/>
    <property type="molecule type" value="Transcribed_RNA"/>
</dbReference>
<protein>
    <submittedName>
        <fullName evidence="2">Uncharacterized protein</fullName>
    </submittedName>
</protein>
<accession>A0A2P2PV40</accession>
<feature type="compositionally biased region" description="Basic residues" evidence="1">
    <location>
        <begin position="22"/>
        <end position="35"/>
    </location>
</feature>
<feature type="region of interest" description="Disordered" evidence="1">
    <location>
        <begin position="1"/>
        <end position="35"/>
    </location>
</feature>
<feature type="compositionally biased region" description="Polar residues" evidence="1">
    <location>
        <begin position="1"/>
        <end position="15"/>
    </location>
</feature>
<name>A0A2P2PV40_RHIMU</name>
<evidence type="ECO:0000256" key="1">
    <source>
        <dbReference type="SAM" id="MobiDB-lite"/>
    </source>
</evidence>
<reference evidence="2" key="1">
    <citation type="submission" date="2018-02" db="EMBL/GenBank/DDBJ databases">
        <title>Rhizophora mucronata_Transcriptome.</title>
        <authorList>
            <person name="Meera S.P."/>
            <person name="Sreeshan A."/>
            <person name="Augustine A."/>
        </authorList>
    </citation>
    <scope>NUCLEOTIDE SEQUENCE</scope>
    <source>
        <tissue evidence="2">Leaf</tissue>
    </source>
</reference>
<evidence type="ECO:0000313" key="2">
    <source>
        <dbReference type="EMBL" id="MBX58617.1"/>
    </source>
</evidence>